<dbReference type="Gene3D" id="1.10.287.1040">
    <property type="entry name" value="Exonuclease VII, small subunit"/>
    <property type="match status" value="1"/>
</dbReference>
<comment type="subcellular location">
    <subcellularLocation>
        <location evidence="6">Cytoplasm</location>
    </subcellularLocation>
</comment>
<dbReference type="RefSeq" id="WP_346075940.1">
    <property type="nucleotide sequence ID" value="NZ_BAAARB010000007.1"/>
</dbReference>
<comment type="subunit">
    <text evidence="6">Heterooligomer composed of large and small subunits.</text>
</comment>
<evidence type="ECO:0000256" key="2">
    <source>
        <dbReference type="ARBA" id="ARBA00022490"/>
    </source>
</evidence>
<comment type="function">
    <text evidence="6">Bidirectionally degrades single-stranded DNA into large acid-insoluble oligonucleotides, which are then degraded further into small acid-soluble oligonucleotides.</text>
</comment>
<comment type="catalytic activity">
    <reaction evidence="6">
        <text>Exonucleolytic cleavage in either 5'- to 3'- or 3'- to 5'-direction to yield nucleoside 5'-phosphates.</text>
        <dbReference type="EC" id="3.1.11.6"/>
    </reaction>
</comment>
<name>A0ABN3HEW1_9ACTN</name>
<dbReference type="InterPro" id="IPR037004">
    <property type="entry name" value="Exonuc_VII_ssu_sf"/>
</dbReference>
<evidence type="ECO:0000313" key="8">
    <source>
        <dbReference type="Proteomes" id="UP001501170"/>
    </source>
</evidence>
<dbReference type="EMBL" id="BAAARB010000007">
    <property type="protein sequence ID" value="GAA2378224.1"/>
    <property type="molecule type" value="Genomic_DNA"/>
</dbReference>
<keyword evidence="2 6" id="KW-0963">Cytoplasm</keyword>
<dbReference type="NCBIfam" id="NF002139">
    <property type="entry name" value="PRK00977.1-3"/>
    <property type="match status" value="1"/>
</dbReference>
<gene>
    <name evidence="6" type="primary">xseB</name>
    <name evidence="7" type="ORF">GCM10009855_17300</name>
</gene>
<dbReference type="PIRSF" id="PIRSF006488">
    <property type="entry name" value="Exonuc_VII_S"/>
    <property type="match status" value="1"/>
</dbReference>
<reference evidence="7 8" key="1">
    <citation type="journal article" date="2019" name="Int. J. Syst. Evol. Microbiol.">
        <title>The Global Catalogue of Microorganisms (GCM) 10K type strain sequencing project: providing services to taxonomists for standard genome sequencing and annotation.</title>
        <authorList>
            <consortium name="The Broad Institute Genomics Platform"/>
            <consortium name="The Broad Institute Genome Sequencing Center for Infectious Disease"/>
            <person name="Wu L."/>
            <person name="Ma J."/>
        </authorList>
    </citation>
    <scope>NUCLEOTIDE SEQUENCE [LARGE SCALE GENOMIC DNA]</scope>
    <source>
        <strain evidence="7 8">JCM 16227</strain>
    </source>
</reference>
<keyword evidence="3 6" id="KW-0540">Nuclease</keyword>
<dbReference type="Pfam" id="PF02609">
    <property type="entry name" value="Exonuc_VII_S"/>
    <property type="match status" value="1"/>
</dbReference>
<dbReference type="NCBIfam" id="TIGR01280">
    <property type="entry name" value="xseB"/>
    <property type="match status" value="1"/>
</dbReference>
<dbReference type="HAMAP" id="MF_00337">
    <property type="entry name" value="Exonuc_7_S"/>
    <property type="match status" value="1"/>
</dbReference>
<organism evidence="7 8">
    <name type="scientific">Gordonia cholesterolivorans</name>
    <dbReference type="NCBI Taxonomy" id="559625"/>
    <lineage>
        <taxon>Bacteria</taxon>
        <taxon>Bacillati</taxon>
        <taxon>Actinomycetota</taxon>
        <taxon>Actinomycetes</taxon>
        <taxon>Mycobacteriales</taxon>
        <taxon>Gordoniaceae</taxon>
        <taxon>Gordonia</taxon>
    </lineage>
</organism>
<keyword evidence="4 6" id="KW-0378">Hydrolase</keyword>
<evidence type="ECO:0000256" key="5">
    <source>
        <dbReference type="ARBA" id="ARBA00022839"/>
    </source>
</evidence>
<dbReference type="PANTHER" id="PTHR34137:SF1">
    <property type="entry name" value="EXODEOXYRIBONUCLEASE 7 SMALL SUBUNIT"/>
    <property type="match status" value="1"/>
</dbReference>
<dbReference type="SUPFAM" id="SSF116842">
    <property type="entry name" value="XseB-like"/>
    <property type="match status" value="1"/>
</dbReference>
<keyword evidence="5 6" id="KW-0269">Exonuclease</keyword>
<dbReference type="Proteomes" id="UP001501170">
    <property type="component" value="Unassembled WGS sequence"/>
</dbReference>
<dbReference type="InterPro" id="IPR003761">
    <property type="entry name" value="Exonuc_VII_S"/>
</dbReference>
<accession>A0ABN3HEW1</accession>
<sequence length="79" mass="8621">MTDPGADFTPVGELDYEQARDQLSEVVTALERGGLGLDESLALWERGEALAKRCTEHLEGARSRIEAALNDDADTDDED</sequence>
<comment type="caution">
    <text evidence="7">The sequence shown here is derived from an EMBL/GenBank/DDBJ whole genome shotgun (WGS) entry which is preliminary data.</text>
</comment>
<dbReference type="EC" id="3.1.11.6" evidence="6"/>
<dbReference type="PANTHER" id="PTHR34137">
    <property type="entry name" value="EXODEOXYRIBONUCLEASE 7 SMALL SUBUNIT"/>
    <property type="match status" value="1"/>
</dbReference>
<evidence type="ECO:0000313" key="7">
    <source>
        <dbReference type="EMBL" id="GAA2378224.1"/>
    </source>
</evidence>
<keyword evidence="8" id="KW-1185">Reference proteome</keyword>
<protein>
    <recommendedName>
        <fullName evidence="6">Exodeoxyribonuclease 7 small subunit</fullName>
        <ecNumber evidence="6">3.1.11.6</ecNumber>
    </recommendedName>
    <alternativeName>
        <fullName evidence="6">Exodeoxyribonuclease VII small subunit</fullName>
        <shortName evidence="6">Exonuclease VII small subunit</shortName>
    </alternativeName>
</protein>
<evidence type="ECO:0000256" key="4">
    <source>
        <dbReference type="ARBA" id="ARBA00022801"/>
    </source>
</evidence>
<evidence type="ECO:0000256" key="3">
    <source>
        <dbReference type="ARBA" id="ARBA00022722"/>
    </source>
</evidence>
<evidence type="ECO:0000256" key="6">
    <source>
        <dbReference type="HAMAP-Rule" id="MF_00337"/>
    </source>
</evidence>
<comment type="similarity">
    <text evidence="1 6">Belongs to the XseB family.</text>
</comment>
<proteinExistence type="inferred from homology"/>
<evidence type="ECO:0000256" key="1">
    <source>
        <dbReference type="ARBA" id="ARBA00009998"/>
    </source>
</evidence>